<gene>
    <name evidence="4" type="ORF">CVT26_010537</name>
</gene>
<evidence type="ECO:0000259" key="3">
    <source>
        <dbReference type="PROSITE" id="PS50089"/>
    </source>
</evidence>
<dbReference type="Gene3D" id="3.30.40.10">
    <property type="entry name" value="Zinc/RING finger domain, C3HC4 (zinc finger)"/>
    <property type="match status" value="1"/>
</dbReference>
<accession>A0A409VZA8</accession>
<evidence type="ECO:0000313" key="4">
    <source>
        <dbReference type="EMBL" id="PPQ71602.1"/>
    </source>
</evidence>
<sequence length="363" mass="40014">MSDDEFDNIPDPFADVQGVDWAGLLAGPSAASQTHPSQAPAAAETNQADLPRGPNDSTSSSHYFSDSEDLDASFLAELARVEERVTRSHSGQQPSGTAIASGSGQETHSESRSTRFRPARGGIALHTSAEQRVSHYFATSSSRVASGTSDAVPIQVSNVSSKRPRSDDDTLTPPSPKRKGKMKADNTLSEILSAYEDELTCPIVASHLANPCGHSFCGECGWQWHVDKKNKGCPCCRKNLDDHLPMIPNIALDNTIERHIKALVLNGALEWEPGGVKYIEWDSRRQKWRSGLAKREAQRARQKPKPVTIGAIQVFDIPLELQEFLDDVNDPTYEDSDVELIPRPIQRARRRHRRARRVVDVAH</sequence>
<keyword evidence="5" id="KW-1185">Reference proteome</keyword>
<feature type="region of interest" description="Disordered" evidence="2">
    <location>
        <begin position="24"/>
        <end position="65"/>
    </location>
</feature>
<comment type="caution">
    <text evidence="4">The sequence shown here is derived from an EMBL/GenBank/DDBJ whole genome shotgun (WGS) entry which is preliminary data.</text>
</comment>
<feature type="compositionally biased region" description="Polar residues" evidence="2">
    <location>
        <begin position="142"/>
        <end position="161"/>
    </location>
</feature>
<reference evidence="4 5" key="1">
    <citation type="journal article" date="2018" name="Evol. Lett.">
        <title>Horizontal gene cluster transfer increased hallucinogenic mushroom diversity.</title>
        <authorList>
            <person name="Reynolds H.T."/>
            <person name="Vijayakumar V."/>
            <person name="Gluck-Thaler E."/>
            <person name="Korotkin H.B."/>
            <person name="Matheny P.B."/>
            <person name="Slot J.C."/>
        </authorList>
    </citation>
    <scope>NUCLEOTIDE SEQUENCE [LARGE SCALE GENOMIC DNA]</scope>
    <source>
        <strain evidence="4 5">SRW20</strain>
    </source>
</reference>
<keyword evidence="1" id="KW-0862">Zinc</keyword>
<dbReference type="OrthoDB" id="6105938at2759"/>
<feature type="region of interest" description="Disordered" evidence="2">
    <location>
        <begin position="83"/>
        <end position="119"/>
    </location>
</feature>
<evidence type="ECO:0000313" key="5">
    <source>
        <dbReference type="Proteomes" id="UP000284706"/>
    </source>
</evidence>
<dbReference type="Proteomes" id="UP000284706">
    <property type="component" value="Unassembled WGS sequence"/>
</dbReference>
<dbReference type="InParanoid" id="A0A409VZA8"/>
<dbReference type="STRING" id="231916.A0A409VZA8"/>
<keyword evidence="1" id="KW-0863">Zinc-finger</keyword>
<feature type="compositionally biased region" description="Polar residues" evidence="2">
    <location>
        <begin position="88"/>
        <end position="106"/>
    </location>
</feature>
<dbReference type="SUPFAM" id="SSF57850">
    <property type="entry name" value="RING/U-box"/>
    <property type="match status" value="1"/>
</dbReference>
<evidence type="ECO:0000256" key="1">
    <source>
        <dbReference type="PROSITE-ProRule" id="PRU00175"/>
    </source>
</evidence>
<dbReference type="InterPro" id="IPR001841">
    <property type="entry name" value="Znf_RING"/>
</dbReference>
<evidence type="ECO:0000256" key="2">
    <source>
        <dbReference type="SAM" id="MobiDB-lite"/>
    </source>
</evidence>
<dbReference type="InterPro" id="IPR013083">
    <property type="entry name" value="Znf_RING/FYVE/PHD"/>
</dbReference>
<dbReference type="GO" id="GO:0008270">
    <property type="term" value="F:zinc ion binding"/>
    <property type="evidence" value="ECO:0007669"/>
    <property type="project" value="UniProtKB-KW"/>
</dbReference>
<organism evidence="4 5">
    <name type="scientific">Gymnopilus dilepis</name>
    <dbReference type="NCBI Taxonomy" id="231916"/>
    <lineage>
        <taxon>Eukaryota</taxon>
        <taxon>Fungi</taxon>
        <taxon>Dikarya</taxon>
        <taxon>Basidiomycota</taxon>
        <taxon>Agaricomycotina</taxon>
        <taxon>Agaricomycetes</taxon>
        <taxon>Agaricomycetidae</taxon>
        <taxon>Agaricales</taxon>
        <taxon>Agaricineae</taxon>
        <taxon>Hymenogastraceae</taxon>
        <taxon>Gymnopilus</taxon>
    </lineage>
</organism>
<feature type="domain" description="RING-type" evidence="3">
    <location>
        <begin position="211"/>
        <end position="237"/>
    </location>
</feature>
<dbReference type="AlphaFoldDB" id="A0A409VZA8"/>
<dbReference type="EMBL" id="NHYE01005495">
    <property type="protein sequence ID" value="PPQ71602.1"/>
    <property type="molecule type" value="Genomic_DNA"/>
</dbReference>
<dbReference type="PROSITE" id="PS50089">
    <property type="entry name" value="ZF_RING_2"/>
    <property type="match status" value="1"/>
</dbReference>
<proteinExistence type="predicted"/>
<keyword evidence="1" id="KW-0479">Metal-binding</keyword>
<name>A0A409VZA8_9AGAR</name>
<feature type="region of interest" description="Disordered" evidence="2">
    <location>
        <begin position="142"/>
        <end position="184"/>
    </location>
</feature>
<protein>
    <recommendedName>
        <fullName evidence="3">RING-type domain-containing protein</fullName>
    </recommendedName>
</protein>